<dbReference type="InterPro" id="IPR052920">
    <property type="entry name" value="DNA-binding_regulatory"/>
</dbReference>
<reference evidence="3" key="1">
    <citation type="submission" date="2018-05" db="EMBL/GenBank/DDBJ databases">
        <title>Leptospira yasudae sp. nov. and Leptospira stimsonii sp. nov., two pathogenic species of the genus Leptospira isolated from environmental sources.</title>
        <authorList>
            <person name="Casanovas-Massana A."/>
            <person name="Hamond C."/>
            <person name="Santos L.A."/>
            <person name="Hacker K.P."/>
            <person name="Balassiano I."/>
            <person name="Medeiros M.A."/>
            <person name="Reis M.G."/>
            <person name="Ko A.I."/>
            <person name="Wunder E.A."/>
        </authorList>
    </citation>
    <scope>NUCLEOTIDE SEQUENCE [LARGE SCALE GENOMIC DNA]</scope>
    <source>
        <strain evidence="3">B21</strain>
    </source>
</reference>
<feature type="domain" description="Peptidase S9 prolyl oligopeptidase catalytic" evidence="1">
    <location>
        <begin position="126"/>
        <end position="287"/>
    </location>
</feature>
<dbReference type="Gene3D" id="3.40.50.1820">
    <property type="entry name" value="alpha/beta hydrolase"/>
    <property type="match status" value="1"/>
</dbReference>
<organism evidence="2 3">
    <name type="scientific">Leptospira yasudae</name>
    <dbReference type="NCBI Taxonomy" id="2202201"/>
    <lineage>
        <taxon>Bacteria</taxon>
        <taxon>Pseudomonadati</taxon>
        <taxon>Spirochaetota</taxon>
        <taxon>Spirochaetia</taxon>
        <taxon>Leptospirales</taxon>
        <taxon>Leptospiraceae</taxon>
        <taxon>Leptospira</taxon>
    </lineage>
</organism>
<dbReference type="PANTHER" id="PTHR43358">
    <property type="entry name" value="ALPHA/BETA-HYDROLASE"/>
    <property type="match status" value="1"/>
</dbReference>
<sequence>MKRFVLFLTVTSVLYAGAVFYFSDQIIHFKKKTLEEDKQEQNITSLAKFGLDDHPLEVTIPLNQVTIKAWLFEPKNKKRCGSVITHGYTVTRYAVLKYAQFFYRLGCSSLVYDVRYHGLSTGDSSTYGYYEKDDLLEIIQWFKNRTGLKSSEIAIAGQSMGASISLLALAKSGERFSFLLADSPYSKATVVFRERAIVKYSSLILTMLPSAIWLASVRSGADLKDSSPEHFAEDIKTPTLLMHSAADIATLPSHSERIFSKLAVQEKEIHLTTWNAKHSENWNRNPKAYEDIIRAFIARYRIAPFYNLIPRQGF</sequence>
<comment type="caution">
    <text evidence="2">The sequence shown here is derived from an EMBL/GenBank/DDBJ whole genome shotgun (WGS) entry which is preliminary data.</text>
</comment>
<dbReference type="PANTHER" id="PTHR43358:SF4">
    <property type="entry name" value="ALPHA_BETA HYDROLASE FOLD-1 DOMAIN-CONTAINING PROTEIN"/>
    <property type="match status" value="1"/>
</dbReference>
<evidence type="ECO:0000259" key="1">
    <source>
        <dbReference type="Pfam" id="PF00326"/>
    </source>
</evidence>
<protein>
    <recommendedName>
        <fullName evidence="1">Peptidase S9 prolyl oligopeptidase catalytic domain-containing protein</fullName>
    </recommendedName>
</protein>
<dbReference type="InterPro" id="IPR029058">
    <property type="entry name" value="AB_hydrolase_fold"/>
</dbReference>
<name>A0ABX9M6A9_9LEPT</name>
<evidence type="ECO:0000313" key="2">
    <source>
        <dbReference type="EMBL" id="RHX81449.1"/>
    </source>
</evidence>
<dbReference type="Proteomes" id="UP000285569">
    <property type="component" value="Unassembled WGS sequence"/>
</dbReference>
<keyword evidence="3" id="KW-1185">Reference proteome</keyword>
<reference evidence="2 3" key="2">
    <citation type="journal article" date="2020" name="Int. J. Syst. Evol. Microbiol.">
        <title>Leptospira yasudae sp. nov. and Leptospira stimsonii sp. nov., two new species of the pathogenic group isolated from environmental sources.</title>
        <authorList>
            <person name="Casanovas-Massana A."/>
            <person name="Hamond C."/>
            <person name="Santos L.A."/>
            <person name="de Oliveira D."/>
            <person name="Hacker K.P."/>
            <person name="Balassiano I."/>
            <person name="Costa F."/>
            <person name="Medeiros M.A."/>
            <person name="Reis M.G."/>
            <person name="Ko A.I."/>
            <person name="Wunder E.A."/>
        </authorList>
    </citation>
    <scope>NUCLEOTIDE SEQUENCE [LARGE SCALE GENOMIC DNA]</scope>
    <source>
        <strain evidence="2 3">B21</strain>
    </source>
</reference>
<dbReference type="InterPro" id="IPR001375">
    <property type="entry name" value="Peptidase_S9_cat"/>
</dbReference>
<dbReference type="SUPFAM" id="SSF53474">
    <property type="entry name" value="alpha/beta-Hydrolases"/>
    <property type="match status" value="1"/>
</dbReference>
<proteinExistence type="predicted"/>
<gene>
    <name evidence="2" type="ORF">DLM77_04980</name>
</gene>
<dbReference type="Pfam" id="PF00326">
    <property type="entry name" value="Peptidase_S9"/>
    <property type="match status" value="1"/>
</dbReference>
<evidence type="ECO:0000313" key="3">
    <source>
        <dbReference type="Proteomes" id="UP000285569"/>
    </source>
</evidence>
<accession>A0ABX9M6A9</accession>
<dbReference type="RefSeq" id="WP_118954962.1">
    <property type="nucleotide sequence ID" value="NZ_QHCR01000002.1"/>
</dbReference>
<dbReference type="EMBL" id="QHCR01000002">
    <property type="protein sequence ID" value="RHX81449.1"/>
    <property type="molecule type" value="Genomic_DNA"/>
</dbReference>